<dbReference type="InterPro" id="IPR044732">
    <property type="entry name" value="ArfGAP_SMAP1-like"/>
</dbReference>
<evidence type="ECO:0000259" key="6">
    <source>
        <dbReference type="PROSITE" id="PS50115"/>
    </source>
</evidence>
<dbReference type="RefSeq" id="XP_001742911.1">
    <property type="nucleotide sequence ID" value="XM_001742859.1"/>
</dbReference>
<dbReference type="eggNOG" id="KOG0703">
    <property type="taxonomic scope" value="Eukaryota"/>
</dbReference>
<evidence type="ECO:0000313" key="7">
    <source>
        <dbReference type="EMBL" id="EDQ93149.1"/>
    </source>
</evidence>
<dbReference type="GeneID" id="5887667"/>
<dbReference type="PANTHER" id="PTHR45705">
    <property type="entry name" value="FI20236P1"/>
    <property type="match status" value="1"/>
</dbReference>
<dbReference type="KEGG" id="mbr:MONBRDRAFT_13619"/>
<evidence type="ECO:0000256" key="5">
    <source>
        <dbReference type="PROSITE-ProRule" id="PRU00288"/>
    </source>
</evidence>
<dbReference type="PROSITE" id="PS50115">
    <property type="entry name" value="ARFGAP"/>
    <property type="match status" value="1"/>
</dbReference>
<evidence type="ECO:0000313" key="8">
    <source>
        <dbReference type="Proteomes" id="UP000001357"/>
    </source>
</evidence>
<dbReference type="AlphaFoldDB" id="A9UNJ6"/>
<reference evidence="7 8" key="1">
    <citation type="journal article" date="2008" name="Nature">
        <title>The genome of the choanoflagellate Monosiga brevicollis and the origin of metazoans.</title>
        <authorList>
            <consortium name="JGI Sequencing"/>
            <person name="King N."/>
            <person name="Westbrook M.J."/>
            <person name="Young S.L."/>
            <person name="Kuo A."/>
            <person name="Abedin M."/>
            <person name="Chapman J."/>
            <person name="Fairclough S."/>
            <person name="Hellsten U."/>
            <person name="Isogai Y."/>
            <person name="Letunic I."/>
            <person name="Marr M."/>
            <person name="Pincus D."/>
            <person name="Putnam N."/>
            <person name="Rokas A."/>
            <person name="Wright K.J."/>
            <person name="Zuzow R."/>
            <person name="Dirks W."/>
            <person name="Good M."/>
            <person name="Goodstein D."/>
            <person name="Lemons D."/>
            <person name="Li W."/>
            <person name="Lyons J.B."/>
            <person name="Morris A."/>
            <person name="Nichols S."/>
            <person name="Richter D.J."/>
            <person name="Salamov A."/>
            <person name="Bork P."/>
            <person name="Lim W.A."/>
            <person name="Manning G."/>
            <person name="Miller W.T."/>
            <person name="McGinnis W."/>
            <person name="Shapiro H."/>
            <person name="Tjian R."/>
            <person name="Grigoriev I.V."/>
            <person name="Rokhsar D."/>
        </authorList>
    </citation>
    <scope>NUCLEOTIDE SEQUENCE [LARGE SCALE GENOMIC DNA]</scope>
    <source>
        <strain evidence="8">MX1 / ATCC 50154</strain>
    </source>
</reference>
<feature type="non-terminal residue" evidence="7">
    <location>
        <position position="123"/>
    </location>
</feature>
<dbReference type="EMBL" id="CH991543">
    <property type="protein sequence ID" value="EDQ93149.1"/>
    <property type="molecule type" value="Genomic_DNA"/>
</dbReference>
<keyword evidence="4" id="KW-0862">Zinc</keyword>
<dbReference type="OMA" id="PKPNWAS"/>
<evidence type="ECO:0000256" key="1">
    <source>
        <dbReference type="ARBA" id="ARBA00022468"/>
    </source>
</evidence>
<dbReference type="InterPro" id="IPR051718">
    <property type="entry name" value="ARF_GTPase-activating"/>
</dbReference>
<dbReference type="Pfam" id="PF01412">
    <property type="entry name" value="ArfGap"/>
    <property type="match status" value="1"/>
</dbReference>
<dbReference type="SMART" id="SM00105">
    <property type="entry name" value="ArfGap"/>
    <property type="match status" value="1"/>
</dbReference>
<dbReference type="GO" id="GO:0005096">
    <property type="term" value="F:GTPase activator activity"/>
    <property type="evidence" value="ECO:0007669"/>
    <property type="project" value="UniProtKB-KW"/>
</dbReference>
<evidence type="ECO:0000256" key="2">
    <source>
        <dbReference type="ARBA" id="ARBA00022723"/>
    </source>
</evidence>
<keyword evidence="2" id="KW-0479">Metal-binding</keyword>
<protein>
    <recommendedName>
        <fullName evidence="6">Arf-GAP domain-containing protein</fullName>
    </recommendedName>
</protein>
<dbReference type="InterPro" id="IPR038508">
    <property type="entry name" value="ArfGAP_dom_sf"/>
</dbReference>
<dbReference type="FunFam" id="1.10.220.150:FF:000009">
    <property type="entry name" value="stromal membrane-associated protein 1 isoform X1"/>
    <property type="match status" value="1"/>
</dbReference>
<gene>
    <name evidence="7" type="ORF">MONBRDRAFT_13619</name>
</gene>
<evidence type="ECO:0000256" key="4">
    <source>
        <dbReference type="ARBA" id="ARBA00022833"/>
    </source>
</evidence>
<keyword evidence="8" id="KW-1185">Reference proteome</keyword>
<dbReference type="SUPFAM" id="SSF57863">
    <property type="entry name" value="ArfGap/RecO-like zinc finger"/>
    <property type="match status" value="1"/>
</dbReference>
<dbReference type="InterPro" id="IPR001164">
    <property type="entry name" value="ArfGAP_dom"/>
</dbReference>
<dbReference type="STRING" id="81824.A9UNJ6"/>
<keyword evidence="3 5" id="KW-0863">Zinc-finger</keyword>
<dbReference type="InParanoid" id="A9UNJ6"/>
<dbReference type="PRINTS" id="PR00405">
    <property type="entry name" value="REVINTRACTNG"/>
</dbReference>
<organism evidence="7 8">
    <name type="scientific">Monosiga brevicollis</name>
    <name type="common">Choanoflagellate</name>
    <dbReference type="NCBI Taxonomy" id="81824"/>
    <lineage>
        <taxon>Eukaryota</taxon>
        <taxon>Choanoflagellata</taxon>
        <taxon>Craspedida</taxon>
        <taxon>Salpingoecidae</taxon>
        <taxon>Monosiga</taxon>
    </lineage>
</organism>
<accession>A9UNJ6</accession>
<dbReference type="Gene3D" id="1.10.220.150">
    <property type="entry name" value="Arf GTPase activating protein"/>
    <property type="match status" value="1"/>
</dbReference>
<dbReference type="PANTHER" id="PTHR45705:SF1">
    <property type="entry name" value="FI20236P1"/>
    <property type="match status" value="1"/>
</dbReference>
<dbReference type="Proteomes" id="UP000001357">
    <property type="component" value="Unassembled WGS sequence"/>
</dbReference>
<dbReference type="InterPro" id="IPR037278">
    <property type="entry name" value="ARFGAP/RecO"/>
</dbReference>
<feature type="domain" description="Arf-GAP" evidence="6">
    <location>
        <begin position="17"/>
        <end position="123"/>
    </location>
</feature>
<keyword evidence="1" id="KW-0343">GTPase activation</keyword>
<name>A9UNJ6_MONBE</name>
<evidence type="ECO:0000256" key="3">
    <source>
        <dbReference type="ARBA" id="ARBA00022771"/>
    </source>
</evidence>
<sequence>MTTRSERAKAKQNNEHSAILMGLLQRPANKICADCHAKGPRWASWNLGVWICIRCSGIHRSLGVHISKVRSVNLDTWAPDWVKSMQAGGNDVAAQIWEYHLPKGFRRPADNNAAMEQFIRDKY</sequence>
<proteinExistence type="predicted"/>
<dbReference type="GO" id="GO:0008270">
    <property type="term" value="F:zinc ion binding"/>
    <property type="evidence" value="ECO:0007669"/>
    <property type="project" value="UniProtKB-KW"/>
</dbReference>
<dbReference type="CDD" id="cd08839">
    <property type="entry name" value="ArfGap_SMAP"/>
    <property type="match status" value="1"/>
</dbReference>